<accession>A0A9J6EPY3</accession>
<dbReference type="EMBL" id="JABSTU010000003">
    <property type="protein sequence ID" value="KAH8036172.1"/>
    <property type="molecule type" value="Genomic_DNA"/>
</dbReference>
<organism evidence="1 2">
    <name type="scientific">Rhipicephalus microplus</name>
    <name type="common">Cattle tick</name>
    <name type="synonym">Boophilus microplus</name>
    <dbReference type="NCBI Taxonomy" id="6941"/>
    <lineage>
        <taxon>Eukaryota</taxon>
        <taxon>Metazoa</taxon>
        <taxon>Ecdysozoa</taxon>
        <taxon>Arthropoda</taxon>
        <taxon>Chelicerata</taxon>
        <taxon>Arachnida</taxon>
        <taxon>Acari</taxon>
        <taxon>Parasitiformes</taxon>
        <taxon>Ixodida</taxon>
        <taxon>Ixodoidea</taxon>
        <taxon>Ixodidae</taxon>
        <taxon>Rhipicephalinae</taxon>
        <taxon>Rhipicephalus</taxon>
        <taxon>Boophilus</taxon>
    </lineage>
</organism>
<reference evidence="1" key="2">
    <citation type="submission" date="2021-09" db="EMBL/GenBank/DDBJ databases">
        <authorList>
            <person name="Jia N."/>
            <person name="Wang J."/>
            <person name="Shi W."/>
            <person name="Du L."/>
            <person name="Sun Y."/>
            <person name="Zhan W."/>
            <person name="Jiang J."/>
            <person name="Wang Q."/>
            <person name="Zhang B."/>
            <person name="Ji P."/>
            <person name="Sakyi L.B."/>
            <person name="Cui X."/>
            <person name="Yuan T."/>
            <person name="Jiang B."/>
            <person name="Yang W."/>
            <person name="Lam T.T.-Y."/>
            <person name="Chang Q."/>
            <person name="Ding S."/>
            <person name="Wang X."/>
            <person name="Zhu J."/>
            <person name="Ruan X."/>
            <person name="Zhao L."/>
            <person name="Wei J."/>
            <person name="Que T."/>
            <person name="Du C."/>
            <person name="Cheng J."/>
            <person name="Dai P."/>
            <person name="Han X."/>
            <person name="Huang E."/>
            <person name="Gao Y."/>
            <person name="Liu J."/>
            <person name="Shao H."/>
            <person name="Ye R."/>
            <person name="Li L."/>
            <person name="Wei W."/>
            <person name="Wang X."/>
            <person name="Wang C."/>
            <person name="Huo Q."/>
            <person name="Li W."/>
            <person name="Guo W."/>
            <person name="Chen H."/>
            <person name="Chen S."/>
            <person name="Zhou L."/>
            <person name="Zhou L."/>
            <person name="Ni X."/>
            <person name="Tian J."/>
            <person name="Zhou Y."/>
            <person name="Sheng Y."/>
            <person name="Liu T."/>
            <person name="Pan Y."/>
            <person name="Xia L."/>
            <person name="Li J."/>
            <person name="Zhao F."/>
            <person name="Cao W."/>
        </authorList>
    </citation>
    <scope>NUCLEOTIDE SEQUENCE</scope>
    <source>
        <strain evidence="1">Rmic-2018</strain>
        <tissue evidence="1">Larvae</tissue>
    </source>
</reference>
<proteinExistence type="predicted"/>
<dbReference type="Proteomes" id="UP000821866">
    <property type="component" value="Chromosome 11"/>
</dbReference>
<gene>
    <name evidence="1" type="ORF">HPB51_018586</name>
</gene>
<evidence type="ECO:0000313" key="2">
    <source>
        <dbReference type="Proteomes" id="UP000821866"/>
    </source>
</evidence>
<dbReference type="AlphaFoldDB" id="A0A9J6EPY3"/>
<keyword evidence="2" id="KW-1185">Reference proteome</keyword>
<comment type="caution">
    <text evidence="1">The sequence shown here is derived from an EMBL/GenBank/DDBJ whole genome shotgun (WGS) entry which is preliminary data.</text>
</comment>
<evidence type="ECO:0000313" key="1">
    <source>
        <dbReference type="EMBL" id="KAH8036172.1"/>
    </source>
</evidence>
<sequence length="171" mass="19634">MHWKHFPCRKMDGPIVNLEAFRGLQEHLHNNYQVRGLDLGSCSLHTVHNVYKAGLMASKWRLDILLSSVSRLFLDAPARREDFVAVTGQSLFPLKLCAHQWIENIPVIERVLLLWSDVREYVEVARSKEMILPNCASFQNLVDFCSDLLVVAKLKFALAFAVTHQPFLTNF</sequence>
<reference evidence="1" key="1">
    <citation type="journal article" date="2020" name="Cell">
        <title>Large-Scale Comparative Analyses of Tick Genomes Elucidate Their Genetic Diversity and Vector Capacities.</title>
        <authorList>
            <consortium name="Tick Genome and Microbiome Consortium (TIGMIC)"/>
            <person name="Jia N."/>
            <person name="Wang J."/>
            <person name="Shi W."/>
            <person name="Du L."/>
            <person name="Sun Y."/>
            <person name="Zhan W."/>
            <person name="Jiang J.F."/>
            <person name="Wang Q."/>
            <person name="Zhang B."/>
            <person name="Ji P."/>
            <person name="Bell-Sakyi L."/>
            <person name="Cui X.M."/>
            <person name="Yuan T.T."/>
            <person name="Jiang B.G."/>
            <person name="Yang W.F."/>
            <person name="Lam T.T."/>
            <person name="Chang Q.C."/>
            <person name="Ding S.J."/>
            <person name="Wang X.J."/>
            <person name="Zhu J.G."/>
            <person name="Ruan X.D."/>
            <person name="Zhao L."/>
            <person name="Wei J.T."/>
            <person name="Ye R.Z."/>
            <person name="Que T.C."/>
            <person name="Du C.H."/>
            <person name="Zhou Y.H."/>
            <person name="Cheng J.X."/>
            <person name="Dai P.F."/>
            <person name="Guo W.B."/>
            <person name="Han X.H."/>
            <person name="Huang E.J."/>
            <person name="Li L.F."/>
            <person name="Wei W."/>
            <person name="Gao Y.C."/>
            <person name="Liu J.Z."/>
            <person name="Shao H.Z."/>
            <person name="Wang X."/>
            <person name="Wang C.C."/>
            <person name="Yang T.C."/>
            <person name="Huo Q.B."/>
            <person name="Li W."/>
            <person name="Chen H.Y."/>
            <person name="Chen S.E."/>
            <person name="Zhou L.G."/>
            <person name="Ni X.B."/>
            <person name="Tian J.H."/>
            <person name="Sheng Y."/>
            <person name="Liu T."/>
            <person name="Pan Y.S."/>
            <person name="Xia L.Y."/>
            <person name="Li J."/>
            <person name="Zhao F."/>
            <person name="Cao W.C."/>
        </authorList>
    </citation>
    <scope>NUCLEOTIDE SEQUENCE</scope>
    <source>
        <strain evidence="1">Rmic-2018</strain>
    </source>
</reference>
<dbReference type="VEuPathDB" id="VectorBase:LOC119161427"/>
<name>A0A9J6EPY3_RHIMP</name>
<protein>
    <submittedName>
        <fullName evidence="1">Uncharacterized protein</fullName>
    </submittedName>
</protein>